<evidence type="ECO:0000256" key="5">
    <source>
        <dbReference type="ARBA" id="ARBA00022448"/>
    </source>
</evidence>
<comment type="subunit">
    <text evidence="4">Homotrimer.</text>
</comment>
<feature type="transmembrane region" description="Helical" evidence="12">
    <location>
        <begin position="179"/>
        <end position="200"/>
    </location>
</feature>
<evidence type="ECO:0000256" key="9">
    <source>
        <dbReference type="ARBA" id="ARBA00023065"/>
    </source>
</evidence>
<dbReference type="InterPro" id="IPR004695">
    <property type="entry name" value="SLAC1/Mae1/Ssu1/TehA"/>
</dbReference>
<comment type="subcellular location">
    <subcellularLocation>
        <location evidence="2">Cell membrane</location>
    </subcellularLocation>
    <subcellularLocation>
        <location evidence="1">Endomembrane system</location>
        <topology evidence="1">Multi-pass membrane protein</topology>
    </subcellularLocation>
</comment>
<evidence type="ECO:0000256" key="12">
    <source>
        <dbReference type="SAM" id="Phobius"/>
    </source>
</evidence>
<dbReference type="Gramene" id="Kaladp0031s0047.1.v1.1">
    <property type="protein sequence ID" value="Kaladp0031s0047.1.v1.1"/>
    <property type="gene ID" value="Kaladp0031s0047.v1.1"/>
</dbReference>
<keyword evidence="5" id="KW-0813">Transport</keyword>
<dbReference type="FunFam" id="1.50.10.150:FF:000003">
    <property type="entry name" value="S-type anion channel SLAH1"/>
    <property type="match status" value="1"/>
</dbReference>
<dbReference type="GO" id="GO:0006873">
    <property type="term" value="P:intracellular monoatomic ion homeostasis"/>
    <property type="evidence" value="ECO:0007669"/>
    <property type="project" value="InterPro"/>
</dbReference>
<dbReference type="Pfam" id="PF03595">
    <property type="entry name" value="SLAC1"/>
    <property type="match status" value="1"/>
</dbReference>
<dbReference type="GO" id="GO:0012505">
    <property type="term" value="C:endomembrane system"/>
    <property type="evidence" value="ECO:0007669"/>
    <property type="project" value="UniProtKB-SubCell"/>
</dbReference>
<comment type="similarity">
    <text evidence="3">Belongs to the SLAC1 S-type anion channel family.</text>
</comment>
<evidence type="ECO:0000256" key="6">
    <source>
        <dbReference type="ARBA" id="ARBA00022475"/>
    </source>
</evidence>
<keyword evidence="10 12" id="KW-0472">Membrane</keyword>
<proteinExistence type="inferred from homology"/>
<evidence type="ECO:0000256" key="2">
    <source>
        <dbReference type="ARBA" id="ARBA00004236"/>
    </source>
</evidence>
<evidence type="ECO:0000256" key="7">
    <source>
        <dbReference type="ARBA" id="ARBA00022692"/>
    </source>
</evidence>
<organism evidence="13 14">
    <name type="scientific">Kalanchoe fedtschenkoi</name>
    <name type="common">Lavender scallops</name>
    <name type="synonym">South American air plant</name>
    <dbReference type="NCBI Taxonomy" id="63787"/>
    <lineage>
        <taxon>Eukaryota</taxon>
        <taxon>Viridiplantae</taxon>
        <taxon>Streptophyta</taxon>
        <taxon>Embryophyta</taxon>
        <taxon>Tracheophyta</taxon>
        <taxon>Spermatophyta</taxon>
        <taxon>Magnoliopsida</taxon>
        <taxon>eudicotyledons</taxon>
        <taxon>Gunneridae</taxon>
        <taxon>Pentapetalae</taxon>
        <taxon>Saxifragales</taxon>
        <taxon>Crassulaceae</taxon>
        <taxon>Kalanchoe</taxon>
    </lineage>
</organism>
<evidence type="ECO:0000256" key="1">
    <source>
        <dbReference type="ARBA" id="ARBA00004127"/>
    </source>
</evidence>
<accession>A0A7N0TBK1</accession>
<dbReference type="Gene3D" id="1.50.10.150">
    <property type="entry name" value="Voltage-dependent anion channel"/>
    <property type="match status" value="1"/>
</dbReference>
<dbReference type="AlphaFoldDB" id="A0A7N0TBK1"/>
<dbReference type="GO" id="GO:0005886">
    <property type="term" value="C:plasma membrane"/>
    <property type="evidence" value="ECO:0007669"/>
    <property type="project" value="UniProtKB-SubCell"/>
</dbReference>
<evidence type="ECO:0000256" key="11">
    <source>
        <dbReference type="ARBA" id="ARBA00054248"/>
    </source>
</evidence>
<protein>
    <submittedName>
        <fullName evidence="13">Uncharacterized protein</fullName>
    </submittedName>
</protein>
<feature type="transmembrane region" description="Helical" evidence="12">
    <location>
        <begin position="305"/>
        <end position="323"/>
    </location>
</feature>
<dbReference type="OMA" id="RISMSLC"/>
<name>A0A7N0TBK1_KALFE</name>
<evidence type="ECO:0000256" key="4">
    <source>
        <dbReference type="ARBA" id="ARBA00011233"/>
    </source>
</evidence>
<feature type="transmembrane region" description="Helical" evidence="12">
    <location>
        <begin position="148"/>
        <end position="167"/>
    </location>
</feature>
<reference evidence="13" key="1">
    <citation type="submission" date="2021-01" db="UniProtKB">
        <authorList>
            <consortium name="EnsemblPlants"/>
        </authorList>
    </citation>
    <scope>IDENTIFICATION</scope>
</reference>
<feature type="transmembrane region" description="Helical" evidence="12">
    <location>
        <begin position="212"/>
        <end position="233"/>
    </location>
</feature>
<evidence type="ECO:0000256" key="8">
    <source>
        <dbReference type="ARBA" id="ARBA00022989"/>
    </source>
</evidence>
<keyword evidence="6" id="KW-1003">Cell membrane</keyword>
<comment type="function">
    <text evidence="11">Slow, weak voltage-dependent S-type anion efflux channel involved in maintenance of anion homeostasis.</text>
</comment>
<keyword evidence="8 12" id="KW-1133">Transmembrane helix</keyword>
<sequence>MADTQQSSIPRQVELVIIDPSPSTPSHDPSSRQSPLLFFLSNFHASYFRISLSLCGQALLWKSMGGQQENAAILRRLVPSTASVFIWSFALLSLVSLSFLYMLRCVFHFDKVKAEFSHSVGVNYMFVPWISCLFLIQSCPFMEPAASVAYSVLWWIFVIPVVILDVKIYGQWFTKGKRYLSGVANPTCLLSVIANFAGAWAAADMENMESGLFMFALGAAHYVVLFVTLYQGGYEGWIGASLKPVFFLSFAAPSMASLTWHSLGHYSSFDCLSKLLFFLSVFLCISLVCRGSMFKKSMRRYSIAWWAYSFPLTVLAMDSAEYAHQVKGVVPHALMLFFSTLSFLVNLLLIIYMTLNMKSRRLVSLAK</sequence>
<feature type="transmembrane region" description="Helical" evidence="12">
    <location>
        <begin position="275"/>
        <end position="293"/>
    </location>
</feature>
<dbReference type="GO" id="GO:0008308">
    <property type="term" value="F:voltage-gated monoatomic anion channel activity"/>
    <property type="evidence" value="ECO:0007669"/>
    <property type="project" value="InterPro"/>
</dbReference>
<dbReference type="InterPro" id="IPR038665">
    <property type="entry name" value="Voltage-dep_anion_channel_sf"/>
</dbReference>
<feature type="transmembrane region" description="Helical" evidence="12">
    <location>
        <begin position="84"/>
        <end position="103"/>
    </location>
</feature>
<keyword evidence="14" id="KW-1185">Reference proteome</keyword>
<evidence type="ECO:0000256" key="3">
    <source>
        <dbReference type="ARBA" id="ARBA00007808"/>
    </source>
</evidence>
<evidence type="ECO:0000313" key="13">
    <source>
        <dbReference type="EnsemblPlants" id="Kaladp0031s0047.1.v1.1"/>
    </source>
</evidence>
<dbReference type="PANTHER" id="PTHR31269">
    <property type="entry name" value="S-TYPE ANION CHANNEL SLAH3"/>
    <property type="match status" value="1"/>
</dbReference>
<feature type="transmembrane region" description="Helical" evidence="12">
    <location>
        <begin position="115"/>
        <end position="136"/>
    </location>
</feature>
<keyword evidence="7 12" id="KW-0812">Transmembrane</keyword>
<dbReference type="EnsemblPlants" id="Kaladp0031s0047.1.v1.1">
    <property type="protein sequence ID" value="Kaladp0031s0047.1.v1.1"/>
    <property type="gene ID" value="Kaladp0031s0047.v1.1"/>
</dbReference>
<keyword evidence="9" id="KW-0406">Ion transport</keyword>
<dbReference type="InterPro" id="IPR030183">
    <property type="entry name" value="SLAC/SLAH"/>
</dbReference>
<dbReference type="PANTHER" id="PTHR31269:SF22">
    <property type="entry name" value="OS01G0247700 PROTEIN"/>
    <property type="match status" value="1"/>
</dbReference>
<feature type="transmembrane region" description="Helical" evidence="12">
    <location>
        <begin position="329"/>
        <end position="352"/>
    </location>
</feature>
<dbReference type="Proteomes" id="UP000594263">
    <property type="component" value="Unplaced"/>
</dbReference>
<evidence type="ECO:0000256" key="10">
    <source>
        <dbReference type="ARBA" id="ARBA00023136"/>
    </source>
</evidence>
<evidence type="ECO:0000313" key="14">
    <source>
        <dbReference type="Proteomes" id="UP000594263"/>
    </source>
</evidence>
<feature type="transmembrane region" description="Helical" evidence="12">
    <location>
        <begin position="245"/>
        <end position="263"/>
    </location>
</feature>